<feature type="domain" description="VPS9" evidence="2">
    <location>
        <begin position="1"/>
        <end position="178"/>
    </location>
</feature>
<feature type="compositionally biased region" description="Basic and acidic residues" evidence="1">
    <location>
        <begin position="28"/>
        <end position="41"/>
    </location>
</feature>
<feature type="region of interest" description="Disordered" evidence="1">
    <location>
        <begin position="302"/>
        <end position="353"/>
    </location>
</feature>
<dbReference type="GO" id="GO:0005770">
    <property type="term" value="C:late endosome"/>
    <property type="evidence" value="ECO:0007669"/>
    <property type="project" value="TreeGrafter"/>
</dbReference>
<dbReference type="PANTHER" id="PTHR24170">
    <property type="entry name" value="ANKYRIN REPEAT DOMAIN-CONTAINING PROTEIN 27"/>
    <property type="match status" value="1"/>
</dbReference>
<feature type="region of interest" description="Disordered" evidence="1">
    <location>
        <begin position="81"/>
        <end position="107"/>
    </location>
</feature>
<accession>A0AAE0KYV1</accession>
<dbReference type="GO" id="GO:0005886">
    <property type="term" value="C:plasma membrane"/>
    <property type="evidence" value="ECO:0007669"/>
    <property type="project" value="TreeGrafter"/>
</dbReference>
<sequence length="554" mass="59570">MWQAACLRDTVQLIFDAIQRLYEKQGGKKLGGKEEWEEKGTDPLGITCDRDIPVRPPEQAVRKGSQVRKTEQIEKEGNLLGLDFGPHAATSEGKDGSDSDNEPMSEEAALPCADDLLSLVVLLITRANVHHLVANATYMDNFLSLRVPFSHKGELGYVLANFMAAVEYIKSDDLLERMREAGAPDPAPRERGLAKPSAASGEVLSVPTPAALRRSSVESSAGGSVKDPLRAWDDWGRAISRRRSSLQLWEPPQRPPAEARVVSVLSPYGVNLAVGCAGRSSSLFLDDDEAAAAVQNLNSSLHVNTRRGSQRRDSFGSPRGTPASFSGAPDSQRSSVDVGRSERASSTSFYPSTCHTGTVGAEDLFESATPGTPTSRLRLLGLNDSGAGNAGSATARDATGRDAFQTTLLKWEQMAHGNSSSSLDDTSLLRWGASPQRQSRPVEIPSWATPRGQQTHSSTQGGLFGRGNVPLAHSCGAVEDDRREEQGSSFFLGLNERRGSASSADESGSQGVSSPISSLNMRENSLFYDEEPQIDRLFAEDLPSGGRLSTEETR</sequence>
<dbReference type="GO" id="GO:0005085">
    <property type="term" value="F:guanyl-nucleotide exchange factor activity"/>
    <property type="evidence" value="ECO:0007669"/>
    <property type="project" value="TreeGrafter"/>
</dbReference>
<dbReference type="Proteomes" id="UP001190700">
    <property type="component" value="Unassembled WGS sequence"/>
</dbReference>
<dbReference type="Pfam" id="PF02204">
    <property type="entry name" value="VPS9"/>
    <property type="match status" value="1"/>
</dbReference>
<feature type="region of interest" description="Disordered" evidence="1">
    <location>
        <begin position="182"/>
        <end position="202"/>
    </location>
</feature>
<dbReference type="GO" id="GO:0000149">
    <property type="term" value="F:SNARE binding"/>
    <property type="evidence" value="ECO:0007669"/>
    <property type="project" value="TreeGrafter"/>
</dbReference>
<gene>
    <name evidence="3" type="ORF">CYMTET_25630</name>
</gene>
<name>A0AAE0KYV1_9CHLO</name>
<keyword evidence="4" id="KW-1185">Reference proteome</keyword>
<evidence type="ECO:0000313" key="3">
    <source>
        <dbReference type="EMBL" id="KAK3265712.1"/>
    </source>
</evidence>
<feature type="compositionally biased region" description="Basic and acidic residues" evidence="1">
    <location>
        <begin position="182"/>
        <end position="193"/>
    </location>
</feature>
<feature type="compositionally biased region" description="Polar residues" evidence="1">
    <location>
        <begin position="344"/>
        <end position="353"/>
    </location>
</feature>
<comment type="caution">
    <text evidence="3">The sequence shown here is derived from an EMBL/GenBank/DDBJ whole genome shotgun (WGS) entry which is preliminary data.</text>
</comment>
<organism evidence="3 4">
    <name type="scientific">Cymbomonas tetramitiformis</name>
    <dbReference type="NCBI Taxonomy" id="36881"/>
    <lineage>
        <taxon>Eukaryota</taxon>
        <taxon>Viridiplantae</taxon>
        <taxon>Chlorophyta</taxon>
        <taxon>Pyramimonadophyceae</taxon>
        <taxon>Pyramimonadales</taxon>
        <taxon>Pyramimonadaceae</taxon>
        <taxon>Cymbomonas</taxon>
    </lineage>
</organism>
<feature type="compositionally biased region" description="Low complexity" evidence="1">
    <location>
        <begin position="507"/>
        <end position="518"/>
    </location>
</feature>
<dbReference type="PROSITE" id="PS51205">
    <property type="entry name" value="VPS9"/>
    <property type="match status" value="1"/>
</dbReference>
<feature type="region of interest" description="Disordered" evidence="1">
    <location>
        <begin position="28"/>
        <end position="53"/>
    </location>
</feature>
<evidence type="ECO:0000256" key="1">
    <source>
        <dbReference type="SAM" id="MobiDB-lite"/>
    </source>
</evidence>
<evidence type="ECO:0000259" key="2">
    <source>
        <dbReference type="PROSITE" id="PS51205"/>
    </source>
</evidence>
<dbReference type="Gene3D" id="1.20.1050.80">
    <property type="entry name" value="VPS9 domain"/>
    <property type="match status" value="1"/>
</dbReference>
<feature type="region of interest" description="Disordered" evidence="1">
    <location>
        <begin position="433"/>
        <end position="468"/>
    </location>
</feature>
<dbReference type="AlphaFoldDB" id="A0AAE0KYV1"/>
<dbReference type="InterPro" id="IPR037191">
    <property type="entry name" value="VPS9_dom_sf"/>
</dbReference>
<dbReference type="EMBL" id="LGRX02013733">
    <property type="protein sequence ID" value="KAK3265712.1"/>
    <property type="molecule type" value="Genomic_DNA"/>
</dbReference>
<dbReference type="GO" id="GO:0045022">
    <property type="term" value="P:early endosome to late endosome transport"/>
    <property type="evidence" value="ECO:0007669"/>
    <property type="project" value="TreeGrafter"/>
</dbReference>
<dbReference type="PANTHER" id="PTHR24170:SF1">
    <property type="entry name" value="DOMAIN PROTEIN, PUTATIVE (AFU_ORTHOLOGUE AFUA_1G09870)-RELATED"/>
    <property type="match status" value="1"/>
</dbReference>
<feature type="region of interest" description="Disordered" evidence="1">
    <location>
        <begin position="493"/>
        <end position="525"/>
    </location>
</feature>
<feature type="compositionally biased region" description="Polar residues" evidence="1">
    <location>
        <begin position="451"/>
        <end position="461"/>
    </location>
</feature>
<reference evidence="3 4" key="1">
    <citation type="journal article" date="2015" name="Genome Biol. Evol.">
        <title>Comparative Genomics of a Bacterivorous Green Alga Reveals Evolutionary Causalities and Consequences of Phago-Mixotrophic Mode of Nutrition.</title>
        <authorList>
            <person name="Burns J.A."/>
            <person name="Paasch A."/>
            <person name="Narechania A."/>
            <person name="Kim E."/>
        </authorList>
    </citation>
    <scope>NUCLEOTIDE SEQUENCE [LARGE SCALE GENOMIC DNA]</scope>
    <source>
        <strain evidence="3 4">PLY_AMNH</strain>
    </source>
</reference>
<dbReference type="GO" id="GO:0005769">
    <property type="term" value="C:early endosome"/>
    <property type="evidence" value="ECO:0007669"/>
    <property type="project" value="TreeGrafter"/>
</dbReference>
<dbReference type="GO" id="GO:0030133">
    <property type="term" value="C:transport vesicle"/>
    <property type="evidence" value="ECO:0007669"/>
    <property type="project" value="TreeGrafter"/>
</dbReference>
<evidence type="ECO:0000313" key="4">
    <source>
        <dbReference type="Proteomes" id="UP001190700"/>
    </source>
</evidence>
<dbReference type="InterPro" id="IPR051248">
    <property type="entry name" value="UPF0507/Ank_repeat_27"/>
</dbReference>
<dbReference type="SUPFAM" id="SSF109993">
    <property type="entry name" value="VPS9 domain"/>
    <property type="match status" value="1"/>
</dbReference>
<dbReference type="InterPro" id="IPR003123">
    <property type="entry name" value="VPS9"/>
</dbReference>
<protein>
    <recommendedName>
        <fullName evidence="2">VPS9 domain-containing protein</fullName>
    </recommendedName>
</protein>
<proteinExistence type="predicted"/>
<dbReference type="GO" id="GO:0097422">
    <property type="term" value="C:tubular endosome"/>
    <property type="evidence" value="ECO:0007669"/>
    <property type="project" value="TreeGrafter"/>
</dbReference>